<organism evidence="1 2">
    <name type="scientific">Paragonimus skrjabini miyazakii</name>
    <dbReference type="NCBI Taxonomy" id="59628"/>
    <lineage>
        <taxon>Eukaryota</taxon>
        <taxon>Metazoa</taxon>
        <taxon>Spiralia</taxon>
        <taxon>Lophotrochozoa</taxon>
        <taxon>Platyhelminthes</taxon>
        <taxon>Trematoda</taxon>
        <taxon>Digenea</taxon>
        <taxon>Plagiorchiida</taxon>
        <taxon>Troglotremata</taxon>
        <taxon>Troglotrematidae</taxon>
        <taxon>Paragonimus</taxon>
    </lineage>
</organism>
<dbReference type="OrthoDB" id="6250095at2759"/>
<evidence type="ECO:0000313" key="1">
    <source>
        <dbReference type="EMBL" id="KAF7260619.1"/>
    </source>
</evidence>
<sequence>MSFLQLVHLRENLIHPSTYCSSFAMALDNAHKCVRQADMLVAEAEFTNIKREFEGYSLPVNRDAMEAKFLQTTIYLAIMRAHAAYELARLERDRTKDSLLRVSWGF</sequence>
<dbReference type="Proteomes" id="UP000822476">
    <property type="component" value="Unassembled WGS sequence"/>
</dbReference>
<keyword evidence="2" id="KW-1185">Reference proteome</keyword>
<gene>
    <name evidence="1" type="ORF">EG68_02181</name>
</gene>
<reference evidence="1" key="1">
    <citation type="submission" date="2019-07" db="EMBL/GenBank/DDBJ databases">
        <title>Annotation for the trematode Paragonimus miyazaki's.</title>
        <authorList>
            <person name="Choi Y.-J."/>
        </authorList>
    </citation>
    <scope>NUCLEOTIDE SEQUENCE</scope>
    <source>
        <strain evidence="1">Japan</strain>
    </source>
</reference>
<dbReference type="EMBL" id="JTDE01000672">
    <property type="protein sequence ID" value="KAF7260619.1"/>
    <property type="molecule type" value="Genomic_DNA"/>
</dbReference>
<comment type="caution">
    <text evidence="1">The sequence shown here is derived from an EMBL/GenBank/DDBJ whole genome shotgun (WGS) entry which is preliminary data.</text>
</comment>
<protein>
    <submittedName>
        <fullName evidence="1">Uncharacterized protein</fullName>
    </submittedName>
</protein>
<dbReference type="AlphaFoldDB" id="A0A8S9YZQ2"/>
<accession>A0A8S9YZQ2</accession>
<evidence type="ECO:0000313" key="2">
    <source>
        <dbReference type="Proteomes" id="UP000822476"/>
    </source>
</evidence>
<proteinExistence type="predicted"/>
<name>A0A8S9YZQ2_9TREM</name>